<evidence type="ECO:0000256" key="4">
    <source>
        <dbReference type="ARBA" id="ARBA00023136"/>
    </source>
</evidence>
<protein>
    <recommendedName>
        <fullName evidence="9">LrgB-like protein</fullName>
    </recommendedName>
</protein>
<organism evidence="7 8">
    <name type="scientific">Pseudallescheria apiosperma</name>
    <name type="common">Scedosporium apiospermum</name>
    <dbReference type="NCBI Taxonomy" id="563466"/>
    <lineage>
        <taxon>Eukaryota</taxon>
        <taxon>Fungi</taxon>
        <taxon>Dikarya</taxon>
        <taxon>Ascomycota</taxon>
        <taxon>Pezizomycotina</taxon>
        <taxon>Sordariomycetes</taxon>
        <taxon>Hypocreomycetidae</taxon>
        <taxon>Microascales</taxon>
        <taxon>Microascaceae</taxon>
        <taxon>Scedosporium</taxon>
    </lineage>
</organism>
<evidence type="ECO:0000256" key="5">
    <source>
        <dbReference type="SAM" id="MobiDB-lite"/>
    </source>
</evidence>
<evidence type="ECO:0008006" key="9">
    <source>
        <dbReference type="Google" id="ProtNLM"/>
    </source>
</evidence>
<name>A0A084G7J4_PSEDA</name>
<comment type="caution">
    <text evidence="7">The sequence shown here is derived from an EMBL/GenBank/DDBJ whole genome shotgun (WGS) entry which is preliminary data.</text>
</comment>
<proteinExistence type="predicted"/>
<dbReference type="EMBL" id="JOWA01000094">
    <property type="protein sequence ID" value="KEZ43306.1"/>
    <property type="molecule type" value="Genomic_DNA"/>
</dbReference>
<feature type="transmembrane region" description="Helical" evidence="6">
    <location>
        <begin position="187"/>
        <end position="204"/>
    </location>
</feature>
<dbReference type="PANTHER" id="PTHR30249">
    <property type="entry name" value="PUTATIVE SEROTONIN TRANSPORTER"/>
    <property type="match status" value="1"/>
</dbReference>
<feature type="transmembrane region" description="Helical" evidence="6">
    <location>
        <begin position="211"/>
        <end position="232"/>
    </location>
</feature>
<evidence type="ECO:0000256" key="3">
    <source>
        <dbReference type="ARBA" id="ARBA00022989"/>
    </source>
</evidence>
<dbReference type="Proteomes" id="UP000028545">
    <property type="component" value="Unassembled WGS sequence"/>
</dbReference>
<dbReference type="PANTHER" id="PTHR30249:SF0">
    <property type="entry name" value="PLASTIDAL GLYCOLATE_GLYCERATE TRANSLOCATOR 1, CHLOROPLASTIC"/>
    <property type="match status" value="1"/>
</dbReference>
<gene>
    <name evidence="7" type="ORF">SAPIO_CDS4750</name>
</gene>
<feature type="transmembrane region" description="Helical" evidence="6">
    <location>
        <begin position="162"/>
        <end position="181"/>
    </location>
</feature>
<evidence type="ECO:0000313" key="8">
    <source>
        <dbReference type="Proteomes" id="UP000028545"/>
    </source>
</evidence>
<keyword evidence="8" id="KW-1185">Reference proteome</keyword>
<keyword evidence="2 6" id="KW-0812">Transmembrane</keyword>
<dbReference type="Pfam" id="PF04172">
    <property type="entry name" value="LrgB"/>
    <property type="match status" value="1"/>
</dbReference>
<reference evidence="7 8" key="1">
    <citation type="journal article" date="2014" name="Genome Announc.">
        <title>Draft genome sequence of the pathogenic fungus Scedosporium apiospermum.</title>
        <authorList>
            <person name="Vandeputte P."/>
            <person name="Ghamrawi S."/>
            <person name="Rechenmann M."/>
            <person name="Iltis A."/>
            <person name="Giraud S."/>
            <person name="Fleury M."/>
            <person name="Thornton C."/>
            <person name="Delhaes L."/>
            <person name="Meyer W."/>
            <person name="Papon N."/>
            <person name="Bouchara J.P."/>
        </authorList>
    </citation>
    <scope>NUCLEOTIDE SEQUENCE [LARGE SCALE GENOMIC DNA]</scope>
    <source>
        <strain evidence="7 8">IHEM 14462</strain>
    </source>
</reference>
<dbReference type="OrthoDB" id="2502820at2759"/>
<dbReference type="InterPro" id="IPR007300">
    <property type="entry name" value="CidB/LrgB"/>
</dbReference>
<evidence type="ECO:0000256" key="2">
    <source>
        <dbReference type="ARBA" id="ARBA00022692"/>
    </source>
</evidence>
<feature type="transmembrane region" description="Helical" evidence="6">
    <location>
        <begin position="33"/>
        <end position="55"/>
    </location>
</feature>
<evidence type="ECO:0000256" key="1">
    <source>
        <dbReference type="ARBA" id="ARBA00004141"/>
    </source>
</evidence>
<keyword evidence="4 6" id="KW-0472">Membrane</keyword>
<dbReference type="AlphaFoldDB" id="A0A084G7J4"/>
<dbReference type="KEGG" id="sapo:SAPIO_CDS4750"/>
<dbReference type="RefSeq" id="XP_016643105.1">
    <property type="nucleotide sequence ID" value="XM_016787226.1"/>
</dbReference>
<feature type="transmembrane region" description="Helical" evidence="6">
    <location>
        <begin position="262"/>
        <end position="282"/>
    </location>
</feature>
<accession>A0A084G7J4</accession>
<dbReference type="VEuPathDB" id="FungiDB:SAPIO_CDS4750"/>
<feature type="transmembrane region" description="Helical" evidence="6">
    <location>
        <begin position="374"/>
        <end position="393"/>
    </location>
</feature>
<evidence type="ECO:0000256" key="6">
    <source>
        <dbReference type="SAM" id="Phobius"/>
    </source>
</evidence>
<dbReference type="OMA" id="MGKPSPF"/>
<sequence>MRWINLFFAPSFITLPLSTPISGVEVAKIIAVFVLGWVITVIFTAFFTRGLQALFGSRKKSHQQSPEEDDTSTELVGVVPASVSEATLDPPIVPTRPATVFGGSTAPIPRQRDLGQESQLTQDSIPDPDPRDPASAQTGYMEPEVVPALSPRVASWAAHISGHLNTLIYAPILLAGIPVYYATGYAMPLHLSCCVLTYFASLYIPARHRTYLHPLLVSSTASVLLIWAFAAIRGDSLHTALRQFKTGVNFYSLLSQPDKRRAPGAGDIFGAALDVGIVALALPMHRYRRELREHFFVILLPTLALSVASIFAYPVASFAIGIGAQRSLALASRSLTLALALPATQNLGGDINTVAAVAVMSGILGALFGRQDFITRGITLGANSGAIITALLLQSDPRAAAMSSLAMGLFGTITVSLTSIPPLANTIRSLVL</sequence>
<keyword evidence="3 6" id="KW-1133">Transmembrane helix</keyword>
<feature type="transmembrane region" description="Helical" evidence="6">
    <location>
        <begin position="351"/>
        <end position="368"/>
    </location>
</feature>
<dbReference type="GeneID" id="27723822"/>
<dbReference type="GO" id="GO:0016020">
    <property type="term" value="C:membrane"/>
    <property type="evidence" value="ECO:0007669"/>
    <property type="project" value="UniProtKB-SubCell"/>
</dbReference>
<feature type="region of interest" description="Disordered" evidence="5">
    <location>
        <begin position="87"/>
        <end position="138"/>
    </location>
</feature>
<feature type="transmembrane region" description="Helical" evidence="6">
    <location>
        <begin position="405"/>
        <end position="424"/>
    </location>
</feature>
<feature type="transmembrane region" description="Helical" evidence="6">
    <location>
        <begin position="294"/>
        <end position="315"/>
    </location>
</feature>
<comment type="subcellular location">
    <subcellularLocation>
        <location evidence="1">Membrane</location>
        <topology evidence="1">Multi-pass membrane protein</topology>
    </subcellularLocation>
</comment>
<evidence type="ECO:0000313" key="7">
    <source>
        <dbReference type="EMBL" id="KEZ43306.1"/>
    </source>
</evidence>
<dbReference type="HOGENOM" id="CLU_024337_1_0_1"/>